<dbReference type="Gene3D" id="3.80.10.10">
    <property type="entry name" value="Ribonuclease Inhibitor"/>
    <property type="match status" value="1"/>
</dbReference>
<evidence type="ECO:0000256" key="2">
    <source>
        <dbReference type="ARBA" id="ARBA00022821"/>
    </source>
</evidence>
<evidence type="ECO:0000313" key="5">
    <source>
        <dbReference type="EMBL" id="PHT77759.1"/>
    </source>
</evidence>
<dbReference type="GO" id="GO:0006952">
    <property type="term" value="P:defense response"/>
    <property type="evidence" value="ECO:0007669"/>
    <property type="project" value="UniProtKB-KW"/>
</dbReference>
<dbReference type="InterPro" id="IPR058922">
    <property type="entry name" value="WHD_DRP"/>
</dbReference>
<gene>
    <name evidence="5" type="ORF">T459_15811</name>
</gene>
<dbReference type="Proteomes" id="UP000222542">
    <property type="component" value="Unassembled WGS sequence"/>
</dbReference>
<name>A0A2G2Z710_CAPAN</name>
<dbReference type="Pfam" id="PF23559">
    <property type="entry name" value="WHD_DRP"/>
    <property type="match status" value="1"/>
</dbReference>
<keyword evidence="6" id="KW-1185">Reference proteome</keyword>
<accession>A0A2G2Z710</accession>
<dbReference type="InterPro" id="IPR032675">
    <property type="entry name" value="LRR_dom_sf"/>
</dbReference>
<organism evidence="5 6">
    <name type="scientific">Capsicum annuum</name>
    <name type="common">Capsicum pepper</name>
    <dbReference type="NCBI Taxonomy" id="4072"/>
    <lineage>
        <taxon>Eukaryota</taxon>
        <taxon>Viridiplantae</taxon>
        <taxon>Streptophyta</taxon>
        <taxon>Embryophyta</taxon>
        <taxon>Tracheophyta</taxon>
        <taxon>Spermatophyta</taxon>
        <taxon>Magnoliopsida</taxon>
        <taxon>eudicotyledons</taxon>
        <taxon>Gunneridae</taxon>
        <taxon>Pentapetalae</taxon>
        <taxon>asterids</taxon>
        <taxon>lamiids</taxon>
        <taxon>Solanales</taxon>
        <taxon>Solanaceae</taxon>
        <taxon>Solanoideae</taxon>
        <taxon>Capsiceae</taxon>
        <taxon>Capsicum</taxon>
    </lineage>
</organism>
<comment type="caution">
    <text evidence="5">The sequence shown here is derived from an EMBL/GenBank/DDBJ whole genome shotgun (WGS) entry which is preliminary data.</text>
</comment>
<feature type="domain" description="Disease resistance protein winged helix" evidence="4">
    <location>
        <begin position="2"/>
        <end position="41"/>
    </location>
</feature>
<dbReference type="Gramene" id="PHT77759">
    <property type="protein sequence ID" value="PHT77759"/>
    <property type="gene ID" value="T459_15811"/>
</dbReference>
<evidence type="ECO:0000256" key="1">
    <source>
        <dbReference type="ARBA" id="ARBA00022741"/>
    </source>
</evidence>
<sequence length="398" mass="44798">MSVEEVMEIYLDNLISRSLVNAFHKIGDYPSCQLHDLVHDFCLIKAKEEKLFGTISSSDLSSPSDLMLHTVVIYYDKEHFEHNNFVLFNSKIKRHSGKHLYSLAIAGDKMADRLSNACHVRDLRLLRVLILNPSFMRVKDSLLNEIGMLNHLRFLRIGTEVKSLPSSFSNLRNLETLADFESSNANDSGPSVATNWSWDFHFPSNLKTLTLSDFPLASYSLSTIARLPNLELLSLIRTIIQGEEWNMGEGDTLANLKYLGLFEVTLAKWDFGEESFPVLEKLLLLGCRKLTEIPPNFGDIGSLKVIQLVESPQLEDSTLEIKQYVEDITGKDRLQILGPNDIPLSKTGGTFKSIKRIGLMGLTNRSSFPSLLSSCYSCFLICCEATDDIEKLVRNAIP</sequence>
<dbReference type="Gene3D" id="1.10.10.10">
    <property type="entry name" value="Winged helix-like DNA-binding domain superfamily/Winged helix DNA-binding domain"/>
    <property type="match status" value="1"/>
</dbReference>
<keyword evidence="1" id="KW-0547">Nucleotide-binding</keyword>
<evidence type="ECO:0000313" key="6">
    <source>
        <dbReference type="Proteomes" id="UP000222542"/>
    </source>
</evidence>
<dbReference type="EMBL" id="AYRZ02000006">
    <property type="protein sequence ID" value="PHT77759.1"/>
    <property type="molecule type" value="Genomic_DNA"/>
</dbReference>
<dbReference type="SUPFAM" id="SSF52058">
    <property type="entry name" value="L domain-like"/>
    <property type="match status" value="1"/>
</dbReference>
<dbReference type="PANTHER" id="PTHR15140">
    <property type="entry name" value="TUBULIN-SPECIFIC CHAPERONE E"/>
    <property type="match status" value="1"/>
</dbReference>
<keyword evidence="3" id="KW-0067">ATP-binding</keyword>
<protein>
    <recommendedName>
        <fullName evidence="4">Disease resistance protein winged helix domain-containing protein</fullName>
    </recommendedName>
</protein>
<proteinExistence type="predicted"/>
<dbReference type="AlphaFoldDB" id="A0A2G2Z710"/>
<evidence type="ECO:0000256" key="3">
    <source>
        <dbReference type="ARBA" id="ARBA00022840"/>
    </source>
</evidence>
<dbReference type="InterPro" id="IPR036388">
    <property type="entry name" value="WH-like_DNA-bd_sf"/>
</dbReference>
<dbReference type="OMA" id="ICCEATD"/>
<keyword evidence="2" id="KW-0611">Plant defense</keyword>
<reference evidence="5 6" key="2">
    <citation type="journal article" date="2017" name="Genome Biol.">
        <title>New reference genome sequences of hot pepper reveal the massive evolution of plant disease-resistance genes by retroduplication.</title>
        <authorList>
            <person name="Kim S."/>
            <person name="Park J."/>
            <person name="Yeom S.I."/>
            <person name="Kim Y.M."/>
            <person name="Seo E."/>
            <person name="Kim K.T."/>
            <person name="Kim M.S."/>
            <person name="Lee J.M."/>
            <person name="Cheong K."/>
            <person name="Shin H.S."/>
            <person name="Kim S.B."/>
            <person name="Han K."/>
            <person name="Lee J."/>
            <person name="Park M."/>
            <person name="Lee H.A."/>
            <person name="Lee H.Y."/>
            <person name="Lee Y."/>
            <person name="Oh S."/>
            <person name="Lee J.H."/>
            <person name="Choi E."/>
            <person name="Choi E."/>
            <person name="Lee S.E."/>
            <person name="Jeon J."/>
            <person name="Kim H."/>
            <person name="Choi G."/>
            <person name="Song H."/>
            <person name="Lee J."/>
            <person name="Lee S.C."/>
            <person name="Kwon J.K."/>
            <person name="Lee H.Y."/>
            <person name="Koo N."/>
            <person name="Hong Y."/>
            <person name="Kim R.W."/>
            <person name="Kang W.H."/>
            <person name="Huh J.H."/>
            <person name="Kang B.C."/>
            <person name="Yang T.J."/>
            <person name="Lee Y.H."/>
            <person name="Bennetzen J.L."/>
            <person name="Choi D."/>
        </authorList>
    </citation>
    <scope>NUCLEOTIDE SEQUENCE [LARGE SCALE GENOMIC DNA]</scope>
    <source>
        <strain evidence="6">cv. CM334</strain>
    </source>
</reference>
<evidence type="ECO:0000259" key="4">
    <source>
        <dbReference type="Pfam" id="PF23559"/>
    </source>
</evidence>
<dbReference type="PANTHER" id="PTHR15140:SF52">
    <property type="entry name" value="LATE BLIGHT RESISTANCE PROTEIN HOMOLOG R1A-4"/>
    <property type="match status" value="1"/>
</dbReference>
<reference evidence="5 6" key="1">
    <citation type="journal article" date="2014" name="Nat. Genet.">
        <title>Genome sequence of the hot pepper provides insights into the evolution of pungency in Capsicum species.</title>
        <authorList>
            <person name="Kim S."/>
            <person name="Park M."/>
            <person name="Yeom S.I."/>
            <person name="Kim Y.M."/>
            <person name="Lee J.M."/>
            <person name="Lee H.A."/>
            <person name="Seo E."/>
            <person name="Choi J."/>
            <person name="Cheong K."/>
            <person name="Kim K.T."/>
            <person name="Jung K."/>
            <person name="Lee G.W."/>
            <person name="Oh S.K."/>
            <person name="Bae C."/>
            <person name="Kim S.B."/>
            <person name="Lee H.Y."/>
            <person name="Kim S.Y."/>
            <person name="Kim M.S."/>
            <person name="Kang B.C."/>
            <person name="Jo Y.D."/>
            <person name="Yang H.B."/>
            <person name="Jeong H.J."/>
            <person name="Kang W.H."/>
            <person name="Kwon J.K."/>
            <person name="Shin C."/>
            <person name="Lim J.Y."/>
            <person name="Park J.H."/>
            <person name="Huh J.H."/>
            <person name="Kim J.S."/>
            <person name="Kim B.D."/>
            <person name="Cohen O."/>
            <person name="Paran I."/>
            <person name="Suh M.C."/>
            <person name="Lee S.B."/>
            <person name="Kim Y.K."/>
            <person name="Shin Y."/>
            <person name="Noh S.J."/>
            <person name="Park J."/>
            <person name="Seo Y.S."/>
            <person name="Kwon S.Y."/>
            <person name="Kim H.A."/>
            <person name="Park J.M."/>
            <person name="Kim H.J."/>
            <person name="Choi S.B."/>
            <person name="Bosland P.W."/>
            <person name="Reeves G."/>
            <person name="Jo S.H."/>
            <person name="Lee B.W."/>
            <person name="Cho H.T."/>
            <person name="Choi H.S."/>
            <person name="Lee M.S."/>
            <person name="Yu Y."/>
            <person name="Do Choi Y."/>
            <person name="Park B.S."/>
            <person name="van Deynze A."/>
            <person name="Ashrafi H."/>
            <person name="Hill T."/>
            <person name="Kim W.T."/>
            <person name="Pai H.S."/>
            <person name="Ahn H.K."/>
            <person name="Yeam I."/>
            <person name="Giovannoni J.J."/>
            <person name="Rose J.K."/>
            <person name="Sorensen I."/>
            <person name="Lee S.J."/>
            <person name="Kim R.W."/>
            <person name="Choi I.Y."/>
            <person name="Choi B.S."/>
            <person name="Lim J.S."/>
            <person name="Lee Y.H."/>
            <person name="Choi D."/>
        </authorList>
    </citation>
    <scope>NUCLEOTIDE SEQUENCE [LARGE SCALE GENOMIC DNA]</scope>
    <source>
        <strain evidence="6">cv. CM334</strain>
    </source>
</reference>